<evidence type="ECO:0000313" key="8">
    <source>
        <dbReference type="EMBL" id="AYN65233.1"/>
    </source>
</evidence>
<evidence type="ECO:0000256" key="2">
    <source>
        <dbReference type="ARBA" id="ARBA00022741"/>
    </source>
</evidence>
<keyword evidence="4" id="KW-0347">Helicase</keyword>
<evidence type="ECO:0000256" key="1">
    <source>
        <dbReference type="ARBA" id="ARBA00007913"/>
    </source>
</evidence>
<dbReference type="PANTHER" id="PTHR43788:SF16">
    <property type="entry name" value="HELICASE WITH ZINC FINGER 2"/>
    <property type="match status" value="1"/>
</dbReference>
<dbReference type="InterPro" id="IPR041677">
    <property type="entry name" value="DNA2/NAM7_AAA_11"/>
</dbReference>
<evidence type="ECO:0000259" key="7">
    <source>
        <dbReference type="Pfam" id="PF13087"/>
    </source>
</evidence>
<dbReference type="OrthoDB" id="9757917at2"/>
<dbReference type="InterPro" id="IPR025103">
    <property type="entry name" value="DUF4011"/>
</dbReference>
<keyword evidence="5 8" id="KW-0067">ATP-binding</keyword>
<proteinExistence type="inferred from homology"/>
<dbReference type="SUPFAM" id="SSF52540">
    <property type="entry name" value="P-loop containing nucleoside triphosphate hydrolases"/>
    <property type="match status" value="1"/>
</dbReference>
<dbReference type="Pfam" id="PF13086">
    <property type="entry name" value="AAA_11"/>
    <property type="match status" value="1"/>
</dbReference>
<dbReference type="PANTHER" id="PTHR43788">
    <property type="entry name" value="DNA2/NAM7 HELICASE FAMILY MEMBER"/>
    <property type="match status" value="1"/>
</dbReference>
<dbReference type="EMBL" id="CP033021">
    <property type="protein sequence ID" value="AYN65233.1"/>
    <property type="molecule type" value="Genomic_DNA"/>
</dbReference>
<evidence type="ECO:0000256" key="5">
    <source>
        <dbReference type="ARBA" id="ARBA00022840"/>
    </source>
</evidence>
<name>A0A454C9G0_METHO</name>
<sequence>MNNKDSKYQTLMANLLNIDTYDTSLYTSINSENFFDIYNNFGQEIFDQIFKNYKFNCILTEVKNKEMRQLLEKAQNKQEIITIYKDNNVRIEQSIFKMLSTDFEKAKTLLITKLESEFQKSIVNWKKIINKAENINIETNIWPLHVGFLFISIKTDKKTIFAPLLFKEVTLEVKNSLVYLKSNSDVRINSKLVTFLSQEGFLLNIDNLDFSNLSIESIFEHLKRIWSPIYNMPQSLRSNIPLVSQSDIQNVSIEFHPGMIFGFYNVSSGYLWNQMKKIIENDEFESILVPEINKNVYREKINTSIFNNKFKLFKVQKTNFSQDVATVSALCQDTIIWGPPGTGKSQTISNIIVNIIARGYTALVVSQKKAALDVLRNRLGQLSLFCLFALNDKNLRQEVFYEPLKKFIEKIENFSISQVEKGIQIFSDEDKGYVDTLNEIEALPNLNNLLHFYASTLNANLTINDFNTLRLLAKDIKYDVEGHTFNDKKELKKYLYEVNLKRRPSIFSIYPRSIKEASELIINAPELFKINVDEAVKYIDKVEFAELETFVEKYKNLLIKKTINVSNSAVLSNMLFAKLINTISNFNDEQKREYTSFAMSIRTGSLKPYMFFHRYKNIIKVLFPIIVTTPELDLSMWGKEEFDYAILDESSQIFIEKGIPILYLAKRKILAGDSKQMQPTRWFSVSYNFEDEEELGDIESLLDYATARGTYSILLDKNYRSKRASLMTFSSKHFYDSKLDVIDDFKLAFSSEKPIDVIQVDGEWNNSYNEAEAKEVLRIAKENLTKYEKIIILVFNVKQQEYLTNAIFSVEPELEKALFSDKITIKNIENIQGDEADLVIMSVVYDKKTALFGTYVARKGGKNALNVAISRAREKIIVVKSIYADDVEINERSTSDMRLFKEWLKFLDLSIIEQKNYLFLDNENKKYDEKTQTILLPKVSNLQMDVLAKLNELLKELNANNFEIISNYSIGTKLLDLVLINKISNNMIIGINIDDFKYLPDYRKYLKFKDDFNFLLSKSYPIINISRISWIVENKQILNKIKILIKHEEELNSQILLSEENNNLNVEEIKENIIENNALKNIKSSQIKQGSELKEIDFENVDDETFEVNQDSNNKIYELNESEVAQFEEFHNKNINHEFNDQTESRAEYSKDYEKDFLINYNDVELDNTHIDQEFHIENEFESTINNSNAVKIEDVTSSSANDELKVTNSNEQKISTKTTSEDIESGFSIEDINKENISNLFSNTFDDLDINIAPESEQQVEAKLNYDSGIIQDKLHEQNDEYFNLEENNIEEQQKNDDVQSPDETLKSQLVYIDNNKEVNDKQKSYDFAGLFADENEETSTDVKNMIDMNTAEYNQYMKNKDIEQDEQNKEITKNTADEEILNFDLIEDEKTTEFNVEDNNVKK</sequence>
<dbReference type="Proteomes" id="UP000029712">
    <property type="component" value="Chromosome"/>
</dbReference>
<dbReference type="Pfam" id="PF13087">
    <property type="entry name" value="AAA_12"/>
    <property type="match status" value="1"/>
</dbReference>
<dbReference type="InterPro" id="IPR041679">
    <property type="entry name" value="DNA2/NAM7-like_C"/>
</dbReference>
<dbReference type="GO" id="GO:0005524">
    <property type="term" value="F:ATP binding"/>
    <property type="evidence" value="ECO:0007669"/>
    <property type="project" value="UniProtKB-KW"/>
</dbReference>
<protein>
    <submittedName>
        <fullName evidence="8">ATP-binding protein</fullName>
    </submittedName>
</protein>
<feature type="domain" description="DNA2/NAM7 helicase-like C-terminal" evidence="7">
    <location>
        <begin position="700"/>
        <end position="879"/>
    </location>
</feature>
<evidence type="ECO:0000256" key="3">
    <source>
        <dbReference type="ARBA" id="ARBA00022801"/>
    </source>
</evidence>
<keyword evidence="2" id="KW-0547">Nucleotide-binding</keyword>
<dbReference type="Gene3D" id="3.40.50.300">
    <property type="entry name" value="P-loop containing nucleotide triphosphate hydrolases"/>
    <property type="match status" value="2"/>
</dbReference>
<feature type="domain" description="DNA2/NAM7 helicase helicase" evidence="6">
    <location>
        <begin position="318"/>
        <end position="381"/>
    </location>
</feature>
<dbReference type="Pfam" id="PF13195">
    <property type="entry name" value="DUF4011"/>
    <property type="match status" value="1"/>
</dbReference>
<dbReference type="GO" id="GO:0043139">
    <property type="term" value="F:5'-3' DNA helicase activity"/>
    <property type="evidence" value="ECO:0007669"/>
    <property type="project" value="TreeGrafter"/>
</dbReference>
<dbReference type="CDD" id="cd18808">
    <property type="entry name" value="SF1_C_Upf1"/>
    <property type="match status" value="1"/>
</dbReference>
<accession>A0A454C9G0</accession>
<evidence type="ECO:0000313" key="9">
    <source>
        <dbReference type="Proteomes" id="UP000029712"/>
    </source>
</evidence>
<comment type="similarity">
    <text evidence="1">Belongs to the DNA2/NAM7 helicase family.</text>
</comment>
<keyword evidence="3" id="KW-0378">Hydrolase</keyword>
<dbReference type="InterPro" id="IPR047187">
    <property type="entry name" value="SF1_C_Upf1"/>
</dbReference>
<gene>
    <name evidence="8" type="ORF">KN71_000705</name>
</gene>
<reference evidence="8 9" key="2">
    <citation type="submission" date="2018-10" db="EMBL/GenBank/DDBJ databases">
        <title>Detection and isolation of Mycoplasma hominis as a predominant microorganism from pelvic cavity of patient with salpingitis and tubo-ovarian abscess.</title>
        <authorList>
            <person name="Guschin A.E."/>
            <person name="Khayrullina G.A."/>
            <person name="Rakovskaya I.V."/>
            <person name="Shelenkov A.A."/>
            <person name="Shagin D.A."/>
        </authorList>
    </citation>
    <scope>NUCLEOTIDE SEQUENCE [LARGE SCALE GENOMIC DNA]</scope>
    <source>
        <strain evidence="9">TOA</strain>
    </source>
</reference>
<organism evidence="8 9">
    <name type="scientific">Metamycoplasma hominis</name>
    <name type="common">Mycoplasma hominis</name>
    <dbReference type="NCBI Taxonomy" id="2098"/>
    <lineage>
        <taxon>Bacteria</taxon>
        <taxon>Bacillati</taxon>
        <taxon>Mycoplasmatota</taxon>
        <taxon>Mycoplasmoidales</taxon>
        <taxon>Metamycoplasmataceae</taxon>
        <taxon>Metamycoplasma</taxon>
    </lineage>
</organism>
<dbReference type="RefSeq" id="WP_036438889.1">
    <property type="nucleotide sequence ID" value="NZ_CP033021.1"/>
</dbReference>
<evidence type="ECO:0000256" key="4">
    <source>
        <dbReference type="ARBA" id="ARBA00022806"/>
    </source>
</evidence>
<dbReference type="InterPro" id="IPR027417">
    <property type="entry name" value="P-loop_NTPase"/>
</dbReference>
<evidence type="ECO:0000259" key="6">
    <source>
        <dbReference type="Pfam" id="PF13086"/>
    </source>
</evidence>
<dbReference type="InterPro" id="IPR050534">
    <property type="entry name" value="Coronavir_polyprotein_1ab"/>
</dbReference>
<dbReference type="GO" id="GO:0016787">
    <property type="term" value="F:hydrolase activity"/>
    <property type="evidence" value="ECO:0007669"/>
    <property type="project" value="UniProtKB-KW"/>
</dbReference>
<reference evidence="8 9" key="1">
    <citation type="submission" date="2014-08" db="EMBL/GenBank/DDBJ databases">
        <authorList>
            <person name="Kuleshov K."/>
            <person name="Dedkov V."/>
            <person name="Markelov M."/>
            <person name="Pimkina E."/>
        </authorList>
    </citation>
    <scope>NUCLEOTIDE SEQUENCE [LARGE SCALE GENOMIC DNA]</scope>
    <source>
        <strain evidence="9">TOA</strain>
    </source>
</reference>